<keyword evidence="6" id="KW-1185">Reference proteome</keyword>
<organism evidence="5 6">
    <name type="scientific">Nocardioides humilatus</name>
    <dbReference type="NCBI Taxonomy" id="2607660"/>
    <lineage>
        <taxon>Bacteria</taxon>
        <taxon>Bacillati</taxon>
        <taxon>Actinomycetota</taxon>
        <taxon>Actinomycetes</taxon>
        <taxon>Propionibacteriales</taxon>
        <taxon>Nocardioidaceae</taxon>
        <taxon>Nocardioides</taxon>
    </lineage>
</organism>
<comment type="similarity">
    <text evidence="1">Belongs to the ATP-dependent AMP-binding enzyme family.</text>
</comment>
<protein>
    <submittedName>
        <fullName evidence="5">AMP-binding protein</fullName>
    </submittedName>
</protein>
<evidence type="ECO:0000256" key="2">
    <source>
        <dbReference type="ARBA" id="ARBA00022598"/>
    </source>
</evidence>
<dbReference type="Gene3D" id="3.30.300.30">
    <property type="match status" value="1"/>
</dbReference>
<dbReference type="GO" id="GO:0006631">
    <property type="term" value="P:fatty acid metabolic process"/>
    <property type="evidence" value="ECO:0007669"/>
    <property type="project" value="TreeGrafter"/>
</dbReference>
<dbReference type="PROSITE" id="PS00455">
    <property type="entry name" value="AMP_BINDING"/>
    <property type="match status" value="1"/>
</dbReference>
<dbReference type="InterPro" id="IPR000873">
    <property type="entry name" value="AMP-dep_synth/lig_dom"/>
</dbReference>
<dbReference type="InterPro" id="IPR045851">
    <property type="entry name" value="AMP-bd_C_sf"/>
</dbReference>
<keyword evidence="2" id="KW-0436">Ligase</keyword>
<dbReference type="InterPro" id="IPR042099">
    <property type="entry name" value="ANL_N_sf"/>
</dbReference>
<gene>
    <name evidence="5" type="ORF">F0U44_07325</name>
</gene>
<dbReference type="SUPFAM" id="SSF56801">
    <property type="entry name" value="Acetyl-CoA synthetase-like"/>
    <property type="match status" value="1"/>
</dbReference>
<comment type="caution">
    <text evidence="5">The sequence shown here is derived from an EMBL/GenBank/DDBJ whole genome shotgun (WGS) entry which is preliminary data.</text>
</comment>
<dbReference type="Gene3D" id="3.40.50.12780">
    <property type="entry name" value="N-terminal domain of ligase-like"/>
    <property type="match status" value="1"/>
</dbReference>
<dbReference type="Proteomes" id="UP000325003">
    <property type="component" value="Unassembled WGS sequence"/>
</dbReference>
<dbReference type="InterPro" id="IPR025110">
    <property type="entry name" value="AMP-bd_C"/>
</dbReference>
<reference evidence="5 6" key="2">
    <citation type="submission" date="2019-09" db="EMBL/GenBank/DDBJ databases">
        <authorList>
            <person name="Jin C."/>
        </authorList>
    </citation>
    <scope>NUCLEOTIDE SEQUENCE [LARGE SCALE GENOMIC DNA]</scope>
    <source>
        <strain evidence="5 6">BN130099</strain>
    </source>
</reference>
<evidence type="ECO:0000259" key="3">
    <source>
        <dbReference type="Pfam" id="PF00501"/>
    </source>
</evidence>
<name>A0A5B1LKR0_9ACTN</name>
<feature type="domain" description="AMP-dependent synthetase/ligase" evidence="3">
    <location>
        <begin position="32"/>
        <end position="375"/>
    </location>
</feature>
<sequence>MLRPLSPAKAARAASRAVRWGASPATMVGLSAVRWPDRVAVVDDAGSITYAELEQRADVLARHLAAHHGIKPGDGVALMCRNHRGLVEGIMAAGRLGADVLFVNTELPVQQLTPTLERHRPAVVVHDEEFASRLAEAAPVVPTVQVWAGDDPTDVPDADVRLGRVGKAGSLILLTSGTTGAPKGVPRQPHPTAMLGLTASAMHRLGIRAGDTMMVCPPAFHGLGLLTLMLGLGAGNTLVLHRRFDAARVAVAIEEHRVDGLVVVPTMLQRLLDLPDLARHTGSLRGVLSGGAKLSPVIANDFMDVVGDVLFDGYGSSEIGIVTLATPADLRSAPGTLGRPTMGTRILILDETGQPLPVGKVGEIFIDSAMTFDGYTGGGTKDMRHGHVSSGDLGHLDAQGRLFIDGRADDMIVSGGENVFPQPVEDVLLAHPAIADAAVVGVPDETFGQRLRAFIVLAGDGFDEDDVREHLRTHLTRYEQPRDLVVIDELPRNATGKVLTKQLAAREVGEEAG</sequence>
<dbReference type="Pfam" id="PF00501">
    <property type="entry name" value="AMP-binding"/>
    <property type="match status" value="1"/>
</dbReference>
<dbReference type="InterPro" id="IPR020845">
    <property type="entry name" value="AMP-binding_CS"/>
</dbReference>
<dbReference type="AlphaFoldDB" id="A0A5B1LKR0"/>
<reference evidence="5 6" key="1">
    <citation type="submission" date="2019-09" db="EMBL/GenBank/DDBJ databases">
        <title>Nocardioides panacisoli sp. nov., isolated from the soil of a ginseng field.</title>
        <authorList>
            <person name="Cho C."/>
        </authorList>
    </citation>
    <scope>NUCLEOTIDE SEQUENCE [LARGE SCALE GENOMIC DNA]</scope>
    <source>
        <strain evidence="5 6">BN130099</strain>
    </source>
</reference>
<dbReference type="EMBL" id="VUJV01000002">
    <property type="protein sequence ID" value="KAA1420340.1"/>
    <property type="molecule type" value="Genomic_DNA"/>
</dbReference>
<dbReference type="GO" id="GO:0031956">
    <property type="term" value="F:medium-chain fatty acid-CoA ligase activity"/>
    <property type="evidence" value="ECO:0007669"/>
    <property type="project" value="TreeGrafter"/>
</dbReference>
<dbReference type="Pfam" id="PF13193">
    <property type="entry name" value="AMP-binding_C"/>
    <property type="match status" value="1"/>
</dbReference>
<dbReference type="PANTHER" id="PTHR43201:SF5">
    <property type="entry name" value="MEDIUM-CHAIN ACYL-COA LIGASE ACSF2, MITOCHONDRIAL"/>
    <property type="match status" value="1"/>
</dbReference>
<accession>A0A5B1LKR0</accession>
<evidence type="ECO:0000313" key="6">
    <source>
        <dbReference type="Proteomes" id="UP000325003"/>
    </source>
</evidence>
<proteinExistence type="inferred from homology"/>
<feature type="domain" description="AMP-binding enzyme C-terminal" evidence="4">
    <location>
        <begin position="424"/>
        <end position="497"/>
    </location>
</feature>
<evidence type="ECO:0000313" key="5">
    <source>
        <dbReference type="EMBL" id="KAA1420340.1"/>
    </source>
</evidence>
<dbReference type="PANTHER" id="PTHR43201">
    <property type="entry name" value="ACYL-COA SYNTHETASE"/>
    <property type="match status" value="1"/>
</dbReference>
<evidence type="ECO:0000259" key="4">
    <source>
        <dbReference type="Pfam" id="PF13193"/>
    </source>
</evidence>
<evidence type="ECO:0000256" key="1">
    <source>
        <dbReference type="ARBA" id="ARBA00006432"/>
    </source>
</evidence>